<name>A0ACB8SPU3_9AGAM</name>
<comment type="caution">
    <text evidence="1">The sequence shown here is derived from an EMBL/GenBank/DDBJ whole genome shotgun (WGS) entry which is preliminary data.</text>
</comment>
<dbReference type="EMBL" id="MU277238">
    <property type="protein sequence ID" value="KAI0058212.1"/>
    <property type="molecule type" value="Genomic_DNA"/>
</dbReference>
<organism evidence="1 2">
    <name type="scientific">Artomyces pyxidatus</name>
    <dbReference type="NCBI Taxonomy" id="48021"/>
    <lineage>
        <taxon>Eukaryota</taxon>
        <taxon>Fungi</taxon>
        <taxon>Dikarya</taxon>
        <taxon>Basidiomycota</taxon>
        <taxon>Agaricomycotina</taxon>
        <taxon>Agaricomycetes</taxon>
        <taxon>Russulales</taxon>
        <taxon>Auriscalpiaceae</taxon>
        <taxon>Artomyces</taxon>
    </lineage>
</organism>
<accession>A0ACB8SPU3</accession>
<proteinExistence type="predicted"/>
<keyword evidence="2" id="KW-1185">Reference proteome</keyword>
<sequence>MQIAIGAWDGDMSMVRRLSLKLDGDECAITYTDGTVSIISGNNSSSDFKRKLSNVLASTPAPNLESLVAFGRLAFPPMPLHNSDAPSILFDNIVRQTSDGTPATDYLPDIMNIFIIGIDNLTALTVGCSEFTSDVWQSIAYQVDTVERITVSDRAAALGLFSALASDSSEPLFPHLRTISFERMALGDGRSSVDEENHEDTQRSVSCSILDQLVRVMDNGGTVELGIRLVVIAQCDIEAPMVEALQRHLGYHNVQWDGMTNGFYTYSESAKEDD</sequence>
<reference evidence="1" key="2">
    <citation type="journal article" date="2022" name="New Phytol.">
        <title>Evolutionary transition to the ectomycorrhizal habit in the genomes of a hyperdiverse lineage of mushroom-forming fungi.</title>
        <authorList>
            <person name="Looney B."/>
            <person name="Miyauchi S."/>
            <person name="Morin E."/>
            <person name="Drula E."/>
            <person name="Courty P.E."/>
            <person name="Kohler A."/>
            <person name="Kuo A."/>
            <person name="LaButti K."/>
            <person name="Pangilinan J."/>
            <person name="Lipzen A."/>
            <person name="Riley R."/>
            <person name="Andreopoulos W."/>
            <person name="He G."/>
            <person name="Johnson J."/>
            <person name="Nolan M."/>
            <person name="Tritt A."/>
            <person name="Barry K.W."/>
            <person name="Grigoriev I.V."/>
            <person name="Nagy L.G."/>
            <person name="Hibbett D."/>
            <person name="Henrissat B."/>
            <person name="Matheny P.B."/>
            <person name="Labbe J."/>
            <person name="Martin F.M."/>
        </authorList>
    </citation>
    <scope>NUCLEOTIDE SEQUENCE</scope>
    <source>
        <strain evidence="1">HHB10654</strain>
    </source>
</reference>
<evidence type="ECO:0000313" key="1">
    <source>
        <dbReference type="EMBL" id="KAI0058212.1"/>
    </source>
</evidence>
<reference evidence="1" key="1">
    <citation type="submission" date="2021-03" db="EMBL/GenBank/DDBJ databases">
        <authorList>
            <consortium name="DOE Joint Genome Institute"/>
            <person name="Ahrendt S."/>
            <person name="Looney B.P."/>
            <person name="Miyauchi S."/>
            <person name="Morin E."/>
            <person name="Drula E."/>
            <person name="Courty P.E."/>
            <person name="Chicoki N."/>
            <person name="Fauchery L."/>
            <person name="Kohler A."/>
            <person name="Kuo A."/>
            <person name="Labutti K."/>
            <person name="Pangilinan J."/>
            <person name="Lipzen A."/>
            <person name="Riley R."/>
            <person name="Andreopoulos W."/>
            <person name="He G."/>
            <person name="Johnson J."/>
            <person name="Barry K.W."/>
            <person name="Grigoriev I.V."/>
            <person name="Nagy L."/>
            <person name="Hibbett D."/>
            <person name="Henrissat B."/>
            <person name="Matheny P.B."/>
            <person name="Labbe J."/>
            <person name="Martin F."/>
        </authorList>
    </citation>
    <scope>NUCLEOTIDE SEQUENCE</scope>
    <source>
        <strain evidence="1">HHB10654</strain>
    </source>
</reference>
<dbReference type="Proteomes" id="UP000814140">
    <property type="component" value="Unassembled WGS sequence"/>
</dbReference>
<evidence type="ECO:0000313" key="2">
    <source>
        <dbReference type="Proteomes" id="UP000814140"/>
    </source>
</evidence>
<gene>
    <name evidence="1" type="ORF">BV25DRAFT_1919576</name>
</gene>
<protein>
    <submittedName>
        <fullName evidence="1">Uncharacterized protein</fullName>
    </submittedName>
</protein>